<dbReference type="OrthoDB" id="1891078at2"/>
<feature type="domain" description="Elongation factor G-binding protein C-terminal treble-clef zinc-finger" evidence="2">
    <location>
        <begin position="101"/>
        <end position="202"/>
    </location>
</feature>
<keyword evidence="3" id="KW-0251">Elongation factor</keyword>
<gene>
    <name evidence="3" type="ORF">B5M42_14485</name>
</gene>
<evidence type="ECO:0000259" key="1">
    <source>
        <dbReference type="Pfam" id="PF07299"/>
    </source>
</evidence>
<name>A0A4Y8Q1E3_9BACL</name>
<dbReference type="InterPro" id="IPR010841">
    <property type="entry name" value="EF-G-binding_N"/>
</dbReference>
<protein>
    <submittedName>
        <fullName evidence="3">Elongation factor G-binding protein</fullName>
    </submittedName>
</protein>
<reference evidence="3 4" key="1">
    <citation type="submission" date="2017-03" db="EMBL/GenBank/DDBJ databases">
        <title>Isolation of Levoglucosan Utilizing Bacteria.</title>
        <authorList>
            <person name="Arya A.S."/>
        </authorList>
    </citation>
    <scope>NUCLEOTIDE SEQUENCE [LARGE SCALE GENOMIC DNA]</scope>
    <source>
        <strain evidence="3 4">MEC069</strain>
    </source>
</reference>
<proteinExistence type="predicted"/>
<dbReference type="InterPro" id="IPR038344">
    <property type="entry name" value="EF-G_N_sf"/>
</dbReference>
<evidence type="ECO:0000313" key="3">
    <source>
        <dbReference type="EMBL" id="TFE86566.1"/>
    </source>
</evidence>
<organism evidence="3 4">
    <name type="scientific">Paenibacillus athensensis</name>
    <dbReference type="NCBI Taxonomy" id="1967502"/>
    <lineage>
        <taxon>Bacteria</taxon>
        <taxon>Bacillati</taxon>
        <taxon>Bacillota</taxon>
        <taxon>Bacilli</taxon>
        <taxon>Bacillales</taxon>
        <taxon>Paenibacillaceae</taxon>
        <taxon>Paenibacillus</taxon>
    </lineage>
</organism>
<sequence>MQGPFIRNHEYNFLNKQAELVQRALRTNAGANIVRSVREEAAAQLAALFVAATEDQKRLLLRLPELETAEQLAAYWQELQPYRTEFPLLGDKQLQKLFPKVKKLKAPDLSELDRRRLTYFGWTDLAMHRLFMVYPLDGRMVGIEGRFTPTGKKGYCFICGRHEELGLFSAISRKRPAHASPDYYKAIGNYMCADSRVCNESVTDPGALERFISAVLD</sequence>
<accession>A0A4Y8Q1E3</accession>
<dbReference type="Pfam" id="PF16571">
    <property type="entry name" value="FBP_C"/>
    <property type="match status" value="1"/>
</dbReference>
<feature type="domain" description="Elongation factor G-binding protein N-terminal" evidence="1">
    <location>
        <begin position="5"/>
        <end position="87"/>
    </location>
</feature>
<keyword evidence="3" id="KW-0648">Protein biosynthesis</keyword>
<dbReference type="Pfam" id="PF07299">
    <property type="entry name" value="EF-G-binding_N"/>
    <property type="match status" value="1"/>
</dbReference>
<dbReference type="Proteomes" id="UP000298246">
    <property type="component" value="Unassembled WGS sequence"/>
</dbReference>
<dbReference type="GO" id="GO:0003746">
    <property type="term" value="F:translation elongation factor activity"/>
    <property type="evidence" value="ECO:0007669"/>
    <property type="project" value="UniProtKB-KW"/>
</dbReference>
<comment type="caution">
    <text evidence="3">The sequence shown here is derived from an EMBL/GenBank/DDBJ whole genome shotgun (WGS) entry which is preliminary data.</text>
</comment>
<evidence type="ECO:0000259" key="2">
    <source>
        <dbReference type="Pfam" id="PF16571"/>
    </source>
</evidence>
<dbReference type="RefSeq" id="WP_134754023.1">
    <property type="nucleotide sequence ID" value="NZ_MYFO02000009.1"/>
</dbReference>
<keyword evidence="4" id="KW-1185">Reference proteome</keyword>
<evidence type="ECO:0000313" key="4">
    <source>
        <dbReference type="Proteomes" id="UP000298246"/>
    </source>
</evidence>
<dbReference type="InterPro" id="IPR032330">
    <property type="entry name" value="EF-G-binding_C"/>
</dbReference>
<dbReference type="CDD" id="cd16342">
    <property type="entry name" value="FusC_FusB"/>
    <property type="match status" value="1"/>
</dbReference>
<dbReference type="Gene3D" id="1.20.1280.250">
    <property type="match status" value="1"/>
</dbReference>
<dbReference type="AlphaFoldDB" id="A0A4Y8Q1E3"/>
<dbReference type="EMBL" id="MYFO01000018">
    <property type="protein sequence ID" value="TFE86566.1"/>
    <property type="molecule type" value="Genomic_DNA"/>
</dbReference>